<comment type="caution">
    <text evidence="2">The sequence shown here is derived from an EMBL/GenBank/DDBJ whole genome shotgun (WGS) entry which is preliminary data.</text>
</comment>
<accession>A0ABN1I3U4</accession>
<gene>
    <name evidence="2" type="ORF">GCM10009104_10430</name>
</gene>
<evidence type="ECO:0000256" key="1">
    <source>
        <dbReference type="SAM" id="Phobius"/>
    </source>
</evidence>
<keyword evidence="1" id="KW-1133">Transmembrane helix</keyword>
<keyword evidence="1" id="KW-0472">Membrane</keyword>
<keyword evidence="3" id="KW-1185">Reference proteome</keyword>
<organism evidence="2 3">
    <name type="scientific">Marinobacterium maritimum</name>
    <dbReference type="NCBI Taxonomy" id="500162"/>
    <lineage>
        <taxon>Bacteria</taxon>
        <taxon>Pseudomonadati</taxon>
        <taxon>Pseudomonadota</taxon>
        <taxon>Gammaproteobacteria</taxon>
        <taxon>Oceanospirillales</taxon>
        <taxon>Oceanospirillaceae</taxon>
        <taxon>Marinobacterium</taxon>
    </lineage>
</organism>
<sequence>MSQKPLDTPHPRLYLLATAIGFIGLILWFYAGRELGILQWMVDFFPASHAGAGLMVAIMLMMTPGFLLWKLYNRWIEARLQVKGRYLEDDVYLPPKQDKKNRS</sequence>
<dbReference type="Proteomes" id="UP001499915">
    <property type="component" value="Unassembled WGS sequence"/>
</dbReference>
<name>A0ABN1I3U4_9GAMM</name>
<feature type="transmembrane region" description="Helical" evidence="1">
    <location>
        <begin position="12"/>
        <end position="31"/>
    </location>
</feature>
<keyword evidence="1" id="KW-0812">Transmembrane</keyword>
<reference evidence="2 3" key="1">
    <citation type="journal article" date="2019" name="Int. J. Syst. Evol. Microbiol.">
        <title>The Global Catalogue of Microorganisms (GCM) 10K type strain sequencing project: providing services to taxonomists for standard genome sequencing and annotation.</title>
        <authorList>
            <consortium name="The Broad Institute Genomics Platform"/>
            <consortium name="The Broad Institute Genome Sequencing Center for Infectious Disease"/>
            <person name="Wu L."/>
            <person name="Ma J."/>
        </authorList>
    </citation>
    <scope>NUCLEOTIDE SEQUENCE [LARGE SCALE GENOMIC DNA]</scope>
    <source>
        <strain evidence="2 3">JCM 15134</strain>
    </source>
</reference>
<feature type="transmembrane region" description="Helical" evidence="1">
    <location>
        <begin position="51"/>
        <end position="69"/>
    </location>
</feature>
<protein>
    <recommendedName>
        <fullName evidence="4">DUF3302 domain-containing protein</fullName>
    </recommendedName>
</protein>
<proteinExistence type="predicted"/>
<evidence type="ECO:0008006" key="4">
    <source>
        <dbReference type="Google" id="ProtNLM"/>
    </source>
</evidence>
<evidence type="ECO:0000313" key="3">
    <source>
        <dbReference type="Proteomes" id="UP001499915"/>
    </source>
</evidence>
<dbReference type="RefSeq" id="WP_343803274.1">
    <property type="nucleotide sequence ID" value="NZ_BAAAET010000001.1"/>
</dbReference>
<dbReference type="EMBL" id="BAAAET010000001">
    <property type="protein sequence ID" value="GAA0686470.1"/>
    <property type="molecule type" value="Genomic_DNA"/>
</dbReference>
<evidence type="ECO:0000313" key="2">
    <source>
        <dbReference type="EMBL" id="GAA0686470.1"/>
    </source>
</evidence>